<dbReference type="Gene3D" id="1.10.340.30">
    <property type="entry name" value="Hypothetical protein, domain 2"/>
    <property type="match status" value="1"/>
</dbReference>
<dbReference type="InterPro" id="IPR030841">
    <property type="entry name" value="NTH1"/>
</dbReference>
<protein>
    <recommendedName>
        <fullName evidence="14">Endonuclease III homolog</fullName>
        <ecNumber evidence="14">3.2.2.-</ecNumber>
        <ecNumber evidence="14">4.2.99.18</ecNumber>
    </recommendedName>
    <alternativeName>
        <fullName evidence="14">Bifunctional DNA N-glycosylase/DNA-(apurinic or apyrimidinic site) lyase</fullName>
        <shortName evidence="14">DNA glycosylase/AP lyase</shortName>
    </alternativeName>
</protein>
<feature type="compositionally biased region" description="Polar residues" evidence="15">
    <location>
        <begin position="110"/>
        <end position="125"/>
    </location>
</feature>
<feature type="compositionally biased region" description="Low complexity" evidence="15">
    <location>
        <begin position="83"/>
        <end position="102"/>
    </location>
</feature>
<keyword evidence="12 14" id="KW-0326">Glycosidase</keyword>
<dbReference type="EC" id="4.2.99.18" evidence="14"/>
<evidence type="ECO:0000313" key="18">
    <source>
        <dbReference type="Proteomes" id="UP001150266"/>
    </source>
</evidence>
<dbReference type="GO" id="GO:0005739">
    <property type="term" value="C:mitochondrion"/>
    <property type="evidence" value="ECO:0007669"/>
    <property type="project" value="UniProtKB-SubCell"/>
</dbReference>
<dbReference type="InterPro" id="IPR000445">
    <property type="entry name" value="HhH_motif"/>
</dbReference>
<dbReference type="PANTHER" id="PTHR43286:SF1">
    <property type="entry name" value="ENDONUCLEASE III-LIKE PROTEIN 1"/>
    <property type="match status" value="1"/>
</dbReference>
<dbReference type="GO" id="GO:0140078">
    <property type="term" value="F:class I DNA-(apurinic or apyrimidinic site) endonuclease activity"/>
    <property type="evidence" value="ECO:0007669"/>
    <property type="project" value="UniProtKB-EC"/>
</dbReference>
<comment type="caution">
    <text evidence="17">The sequence shown here is derived from an EMBL/GenBank/DDBJ whole genome shotgun (WGS) entry which is preliminary data.</text>
</comment>
<keyword evidence="11 14" id="KW-0456">Lyase</keyword>
<dbReference type="SMART" id="SM00525">
    <property type="entry name" value="FES"/>
    <property type="match status" value="1"/>
</dbReference>
<name>A0A9W9AL53_9AGAR</name>
<evidence type="ECO:0000256" key="12">
    <source>
        <dbReference type="ARBA" id="ARBA00023295"/>
    </source>
</evidence>
<keyword evidence="18" id="KW-1185">Reference proteome</keyword>
<dbReference type="GO" id="GO:0000703">
    <property type="term" value="F:oxidized pyrimidine nucleobase lesion DNA N-glycosylase activity"/>
    <property type="evidence" value="ECO:0007669"/>
    <property type="project" value="UniProtKB-UniRule"/>
</dbReference>
<comment type="cofactor">
    <cofactor evidence="1">
        <name>[4Fe-4S] cluster</name>
        <dbReference type="ChEBI" id="CHEBI:49883"/>
    </cofactor>
</comment>
<evidence type="ECO:0000313" key="17">
    <source>
        <dbReference type="EMBL" id="KAJ4485422.1"/>
    </source>
</evidence>
<sequence length="505" mass="54924">MSSATTAKFSIPNLTSRTSAFNASVTLRVLNQGLDQTNRMAGSASLRRKPTRNLAENESEEEEARPLKRAKRIDDGDEPYNPSKASKSLLKTNLLSKSQSKSSEARNPRKLNQTSSNSSPDQSAPPNWRQVYDLIHKMRYTPSGRARDAPVDTMGCDIAGDGEGEQGEEKNKRFSILISLMLSSQTKDLVTHTAVSNLRSALRVLGSPGLSASALASASLSLVQDSINKVGFWRRKAEYIQKAAVICRDNHDGDVPKTLDELLDLPGVGKKMAYLMLGSGWGLNMGIGVDVHVHRITNRLGWHNPSTKTPEETRISLESWLPRELHQKINHLLVGFGQTICSPVKPKCAECSLSSIEGLCPSVQLPTQTSSPRKAVVKITKKGTKTTSKSISKDDKGRDMAAKPKSTPTISTISSTTSTTTSTTAAVTITQPGTSETVRTADTEVEEYGAPNNHERGTVFAKKPIIIDMKSRSENFHKEKEEGAGEAMMKIENNGGPKVEIGIEQ</sequence>
<comment type="similarity">
    <text evidence="2 14">Belongs to the Nth/MutY family.</text>
</comment>
<keyword evidence="6 14" id="KW-0378">Hydrolase</keyword>
<reference evidence="17" key="1">
    <citation type="submission" date="2022-08" db="EMBL/GenBank/DDBJ databases">
        <title>A Global Phylogenomic Analysis of the Shiitake Genus Lentinula.</title>
        <authorList>
            <consortium name="DOE Joint Genome Institute"/>
            <person name="Sierra-Patev S."/>
            <person name="Min B."/>
            <person name="Naranjo-Ortiz M."/>
            <person name="Looney B."/>
            <person name="Konkel Z."/>
            <person name="Slot J.C."/>
            <person name="Sakamoto Y."/>
            <person name="Steenwyk J.L."/>
            <person name="Rokas A."/>
            <person name="Carro J."/>
            <person name="Camarero S."/>
            <person name="Ferreira P."/>
            <person name="Molpeceres G."/>
            <person name="Ruiz-Duenas F.J."/>
            <person name="Serrano A."/>
            <person name="Henrissat B."/>
            <person name="Drula E."/>
            <person name="Hughes K.W."/>
            <person name="Mata J.L."/>
            <person name="Ishikawa N.K."/>
            <person name="Vargas-Isla R."/>
            <person name="Ushijima S."/>
            <person name="Smith C.A."/>
            <person name="Ahrendt S."/>
            <person name="Andreopoulos W."/>
            <person name="He G."/>
            <person name="Labutti K."/>
            <person name="Lipzen A."/>
            <person name="Ng V."/>
            <person name="Riley R."/>
            <person name="Sandor L."/>
            <person name="Barry K."/>
            <person name="Martinez A.T."/>
            <person name="Xiao Y."/>
            <person name="Gibbons J.G."/>
            <person name="Terashima K."/>
            <person name="Grigoriev I.V."/>
            <person name="Hibbett D.S."/>
        </authorList>
    </citation>
    <scope>NUCLEOTIDE SEQUENCE</scope>
    <source>
        <strain evidence="17">JLM2183</strain>
    </source>
</reference>
<keyword evidence="14" id="KW-0496">Mitochondrion</keyword>
<keyword evidence="3" id="KW-0004">4Fe-4S</keyword>
<feature type="region of interest" description="Disordered" evidence="15">
    <location>
        <begin position="381"/>
        <end position="418"/>
    </location>
</feature>
<dbReference type="SMART" id="SM00478">
    <property type="entry name" value="ENDO3c"/>
    <property type="match status" value="1"/>
</dbReference>
<dbReference type="Pfam" id="PF00730">
    <property type="entry name" value="HhH-GPD"/>
    <property type="match status" value="1"/>
</dbReference>
<evidence type="ECO:0000256" key="9">
    <source>
        <dbReference type="ARBA" id="ARBA00023014"/>
    </source>
</evidence>
<comment type="subcellular location">
    <subcellularLocation>
        <location evidence="14">Nucleus</location>
    </subcellularLocation>
    <subcellularLocation>
        <location evidence="14">Mitochondrion</location>
    </subcellularLocation>
</comment>
<accession>A0A9W9AL53</accession>
<evidence type="ECO:0000256" key="10">
    <source>
        <dbReference type="ARBA" id="ARBA00023204"/>
    </source>
</evidence>
<evidence type="ECO:0000256" key="11">
    <source>
        <dbReference type="ARBA" id="ARBA00023239"/>
    </source>
</evidence>
<keyword evidence="9" id="KW-0411">Iron-sulfur</keyword>
<dbReference type="HAMAP" id="MF_03183">
    <property type="entry name" value="Endonuclease_III_Nth"/>
    <property type="match status" value="1"/>
</dbReference>
<evidence type="ECO:0000259" key="16">
    <source>
        <dbReference type="SMART" id="SM00478"/>
    </source>
</evidence>
<dbReference type="PANTHER" id="PTHR43286">
    <property type="entry name" value="ENDONUCLEASE III-LIKE PROTEIN 1"/>
    <property type="match status" value="1"/>
</dbReference>
<dbReference type="GO" id="GO:0006289">
    <property type="term" value="P:nucleotide-excision repair"/>
    <property type="evidence" value="ECO:0007669"/>
    <property type="project" value="TreeGrafter"/>
</dbReference>
<dbReference type="OrthoDB" id="2099276at2759"/>
<keyword evidence="8" id="KW-0408">Iron</keyword>
<dbReference type="EC" id="3.2.2.-" evidence="14"/>
<keyword evidence="10 14" id="KW-0234">DNA repair</keyword>
<dbReference type="InterPro" id="IPR004036">
    <property type="entry name" value="Endonuclease-III-like_CS2"/>
</dbReference>
<feature type="compositionally biased region" description="Low complexity" evidence="15">
    <location>
        <begin position="406"/>
        <end position="418"/>
    </location>
</feature>
<feature type="region of interest" description="Disordered" evidence="15">
    <location>
        <begin position="480"/>
        <end position="505"/>
    </location>
</feature>
<keyword evidence="4" id="KW-0479">Metal-binding</keyword>
<dbReference type="InterPro" id="IPR011257">
    <property type="entry name" value="DNA_glycosylase"/>
</dbReference>
<dbReference type="GO" id="GO:0046872">
    <property type="term" value="F:metal ion binding"/>
    <property type="evidence" value="ECO:0007669"/>
    <property type="project" value="UniProtKB-KW"/>
</dbReference>
<dbReference type="EMBL" id="JAOTPV010000003">
    <property type="protein sequence ID" value="KAJ4485422.1"/>
    <property type="molecule type" value="Genomic_DNA"/>
</dbReference>
<dbReference type="GO" id="GO:0051539">
    <property type="term" value="F:4 iron, 4 sulfur cluster binding"/>
    <property type="evidence" value="ECO:0007669"/>
    <property type="project" value="UniProtKB-KW"/>
</dbReference>
<feature type="domain" description="HhH-GPD" evidence="16">
    <location>
        <begin position="182"/>
        <end position="339"/>
    </location>
</feature>
<comment type="function">
    <text evidence="14">Bifunctional DNA N-glycosylase with associated apurinic/apyrimidinic (AP) lyase function that catalyzes the first step in base excision repair (BER), the primary repair pathway for the repair of oxidative DNA damage. The DNA N-glycosylase activity releases the damaged DNA base from DNA by cleaving the N-glycosidic bond, leaving an AP site. The AP lyase activity cleaves the phosphodiester bond 3' to the AP site by a beta-elimination. Primarily recognizes and repairs oxidative base damage of pyrimidines.</text>
</comment>
<dbReference type="PROSITE" id="PS01155">
    <property type="entry name" value="ENDONUCLEASE_III_2"/>
    <property type="match status" value="1"/>
</dbReference>
<evidence type="ECO:0000256" key="4">
    <source>
        <dbReference type="ARBA" id="ARBA00022723"/>
    </source>
</evidence>
<evidence type="ECO:0000256" key="13">
    <source>
        <dbReference type="ARBA" id="ARBA00044632"/>
    </source>
</evidence>
<dbReference type="FunFam" id="1.10.340.30:FF:000001">
    <property type="entry name" value="Endonuclease III"/>
    <property type="match status" value="1"/>
</dbReference>
<evidence type="ECO:0000256" key="6">
    <source>
        <dbReference type="ARBA" id="ARBA00022801"/>
    </source>
</evidence>
<dbReference type="AlphaFoldDB" id="A0A9W9AL53"/>
<organism evidence="17 18">
    <name type="scientific">Lentinula aciculospora</name>
    <dbReference type="NCBI Taxonomy" id="153920"/>
    <lineage>
        <taxon>Eukaryota</taxon>
        <taxon>Fungi</taxon>
        <taxon>Dikarya</taxon>
        <taxon>Basidiomycota</taxon>
        <taxon>Agaricomycotina</taxon>
        <taxon>Agaricomycetes</taxon>
        <taxon>Agaricomycetidae</taxon>
        <taxon>Agaricales</taxon>
        <taxon>Marasmiineae</taxon>
        <taxon>Omphalotaceae</taxon>
        <taxon>Lentinula</taxon>
    </lineage>
</organism>
<dbReference type="InterPro" id="IPR003265">
    <property type="entry name" value="HhH-GPD_domain"/>
</dbReference>
<evidence type="ECO:0000256" key="1">
    <source>
        <dbReference type="ARBA" id="ARBA00001966"/>
    </source>
</evidence>
<keyword evidence="7" id="KW-0809">Transit peptide</keyword>
<keyword evidence="14" id="KW-0539">Nucleus</keyword>
<proteinExistence type="inferred from homology"/>
<gene>
    <name evidence="14" type="primary">NTH1</name>
    <name evidence="17" type="ORF">J3R30DRAFT_3439471</name>
</gene>
<evidence type="ECO:0000256" key="5">
    <source>
        <dbReference type="ARBA" id="ARBA00022763"/>
    </source>
</evidence>
<dbReference type="InterPro" id="IPR023170">
    <property type="entry name" value="HhH_base_excis_C"/>
</dbReference>
<dbReference type="Pfam" id="PF00633">
    <property type="entry name" value="HHH"/>
    <property type="match status" value="1"/>
</dbReference>
<evidence type="ECO:0000256" key="7">
    <source>
        <dbReference type="ARBA" id="ARBA00022946"/>
    </source>
</evidence>
<evidence type="ECO:0000256" key="15">
    <source>
        <dbReference type="SAM" id="MobiDB-lite"/>
    </source>
</evidence>
<feature type="compositionally biased region" description="Basic and acidic residues" evidence="15">
    <location>
        <begin position="391"/>
        <end position="402"/>
    </location>
</feature>
<keyword evidence="5 14" id="KW-0227">DNA damage</keyword>
<dbReference type="GO" id="GO:0005634">
    <property type="term" value="C:nucleus"/>
    <property type="evidence" value="ECO:0007669"/>
    <property type="project" value="UniProtKB-SubCell"/>
</dbReference>
<dbReference type="SUPFAM" id="SSF48150">
    <property type="entry name" value="DNA-glycosylase"/>
    <property type="match status" value="1"/>
</dbReference>
<dbReference type="CDD" id="cd00056">
    <property type="entry name" value="ENDO3c"/>
    <property type="match status" value="1"/>
</dbReference>
<comment type="caution">
    <text evidence="14">Lacks conserved residue(s) required for the propagation of feature annotation.</text>
</comment>
<dbReference type="GO" id="GO:0003677">
    <property type="term" value="F:DNA binding"/>
    <property type="evidence" value="ECO:0007669"/>
    <property type="project" value="UniProtKB-UniRule"/>
</dbReference>
<evidence type="ECO:0000256" key="2">
    <source>
        <dbReference type="ARBA" id="ARBA00008343"/>
    </source>
</evidence>
<evidence type="ECO:0000256" key="3">
    <source>
        <dbReference type="ARBA" id="ARBA00022485"/>
    </source>
</evidence>
<dbReference type="Gene3D" id="1.10.1670.10">
    <property type="entry name" value="Helix-hairpin-Helix base-excision DNA repair enzymes (C-terminal)"/>
    <property type="match status" value="1"/>
</dbReference>
<dbReference type="GO" id="GO:0006285">
    <property type="term" value="P:base-excision repair, AP site formation"/>
    <property type="evidence" value="ECO:0007669"/>
    <property type="project" value="UniProtKB-UniRule"/>
</dbReference>
<comment type="catalytic activity">
    <reaction evidence="13 14">
        <text>2'-deoxyribonucleotide-(2'-deoxyribose 5'-phosphate)-2'-deoxyribonucleotide-DNA = a 3'-end 2'-deoxyribonucleotide-(2,3-dehydro-2,3-deoxyribose 5'-phosphate)-DNA + a 5'-end 5'-phospho-2'-deoxyribonucleoside-DNA + H(+)</text>
        <dbReference type="Rhea" id="RHEA:66592"/>
        <dbReference type="Rhea" id="RHEA-COMP:13180"/>
        <dbReference type="Rhea" id="RHEA-COMP:16897"/>
        <dbReference type="Rhea" id="RHEA-COMP:17067"/>
        <dbReference type="ChEBI" id="CHEBI:15378"/>
        <dbReference type="ChEBI" id="CHEBI:136412"/>
        <dbReference type="ChEBI" id="CHEBI:157695"/>
        <dbReference type="ChEBI" id="CHEBI:167181"/>
        <dbReference type="EC" id="4.2.99.18"/>
    </reaction>
</comment>
<feature type="region of interest" description="Disordered" evidence="15">
    <location>
        <begin position="36"/>
        <end position="127"/>
    </location>
</feature>
<evidence type="ECO:0000256" key="8">
    <source>
        <dbReference type="ARBA" id="ARBA00023004"/>
    </source>
</evidence>
<dbReference type="InterPro" id="IPR003651">
    <property type="entry name" value="Endonuclease3_FeS-loop_motif"/>
</dbReference>
<evidence type="ECO:0000256" key="14">
    <source>
        <dbReference type="HAMAP-Rule" id="MF_03183"/>
    </source>
</evidence>
<dbReference type="Proteomes" id="UP001150266">
    <property type="component" value="Unassembled WGS sequence"/>
</dbReference>